<evidence type="ECO:0000259" key="5">
    <source>
        <dbReference type="Pfam" id="PF00370"/>
    </source>
</evidence>
<comment type="similarity">
    <text evidence="1">Belongs to the FGGY kinase family.</text>
</comment>
<dbReference type="InterPro" id="IPR006003">
    <property type="entry name" value="FGGY_RbtK-like"/>
</dbReference>
<dbReference type="Pfam" id="PF00370">
    <property type="entry name" value="FGGY_N"/>
    <property type="match status" value="1"/>
</dbReference>
<evidence type="ECO:0000256" key="1">
    <source>
        <dbReference type="ARBA" id="ARBA00009156"/>
    </source>
</evidence>
<sequence>MSESSTEFLIGVDVGTGSVRAALVDTTGVIRKISVQSIKMWSPKPDFFEQSSDDIWDACRKVIKEVKEGIPPNAIKGLGFDATCSLVVLDNKGKPVSVNLEGQTSQNVIMWLDHRASKQADFINSTEDPILKFVGGKVSLEMEVPKLLWLKENMKQKCWDVADKFFDLPDFLTWKATGCDSRSLCSLVCKWLYEVTPDGQHRWNKHFYQKIGLGELLDENARKIGSVVKAPGEPCGKGLSKEAAEDLGLIEGTAVATSIIDAHAGGIGLVGCDAFSITQDFTKRISLICGTSTCHMVVNKKAIFVNGVWGPYYSAMVPGFWLNEAGQSATGKLVDHIIDSHPASVVIKKKLFGGDTHVTDYLNNLLDEISTSKGIPFDQLTEDIHVWPDFHGNRSPIADPTLKGMICGLSLAVGEEHLALLYLATIQSLAYGTRHIIEVLMAEGYGDIECILACGGLSKNRMFVQTQANSVSKPVLIPQQVESVLLGSAVLAATCANIYPDVQSAVKKMAGSAEPVYPDLKVKR</sequence>
<dbReference type="AlphaFoldDB" id="A0ABD0ZAB6"/>
<evidence type="ECO:0000256" key="4">
    <source>
        <dbReference type="ARBA" id="ARBA00074355"/>
    </source>
</evidence>
<accession>A0ABD0ZAB6</accession>
<dbReference type="PANTHER" id="PTHR43435">
    <property type="entry name" value="RIBULOKINASE"/>
    <property type="match status" value="1"/>
</dbReference>
<evidence type="ECO:0000313" key="7">
    <source>
        <dbReference type="EMBL" id="KAL1140707.1"/>
    </source>
</evidence>
<evidence type="ECO:0000259" key="6">
    <source>
        <dbReference type="Pfam" id="PF02782"/>
    </source>
</evidence>
<feature type="domain" description="Carbohydrate kinase FGGY C-terminal" evidence="6">
    <location>
        <begin position="287"/>
        <end position="494"/>
    </location>
</feature>
<gene>
    <name evidence="7" type="ORF">AAG570_000637</name>
</gene>
<dbReference type="EMBL" id="JBFDAA010000001">
    <property type="protein sequence ID" value="KAL1140707.1"/>
    <property type="molecule type" value="Genomic_DNA"/>
</dbReference>
<keyword evidence="3" id="KW-0418">Kinase</keyword>
<keyword evidence="2" id="KW-0808">Transferase</keyword>
<dbReference type="Gene3D" id="1.20.58.2240">
    <property type="match status" value="1"/>
</dbReference>
<dbReference type="PANTHER" id="PTHR43435:SF4">
    <property type="entry name" value="FGGY CARBOHYDRATE KINASE DOMAIN-CONTAINING PROTEIN"/>
    <property type="match status" value="1"/>
</dbReference>
<dbReference type="InterPro" id="IPR000577">
    <property type="entry name" value="Carb_kinase_FGGY"/>
</dbReference>
<protein>
    <recommendedName>
        <fullName evidence="4">FGGY carbohydrate kinase domain-containing protein</fullName>
    </recommendedName>
</protein>
<dbReference type="GO" id="GO:0016301">
    <property type="term" value="F:kinase activity"/>
    <property type="evidence" value="ECO:0007669"/>
    <property type="project" value="UniProtKB-KW"/>
</dbReference>
<name>A0ABD0ZAB6_9HEMI</name>
<dbReference type="CDD" id="cd07782">
    <property type="entry name" value="ASKHA_NBD_FGGY_D-RBK"/>
    <property type="match status" value="1"/>
</dbReference>
<dbReference type="NCBIfam" id="TIGR01315">
    <property type="entry name" value="5C_CHO_kinase"/>
    <property type="match status" value="1"/>
</dbReference>
<dbReference type="InterPro" id="IPR018485">
    <property type="entry name" value="FGGY_C"/>
</dbReference>
<organism evidence="7 8">
    <name type="scientific">Ranatra chinensis</name>
    <dbReference type="NCBI Taxonomy" id="642074"/>
    <lineage>
        <taxon>Eukaryota</taxon>
        <taxon>Metazoa</taxon>
        <taxon>Ecdysozoa</taxon>
        <taxon>Arthropoda</taxon>
        <taxon>Hexapoda</taxon>
        <taxon>Insecta</taxon>
        <taxon>Pterygota</taxon>
        <taxon>Neoptera</taxon>
        <taxon>Paraneoptera</taxon>
        <taxon>Hemiptera</taxon>
        <taxon>Heteroptera</taxon>
        <taxon>Panheteroptera</taxon>
        <taxon>Nepomorpha</taxon>
        <taxon>Nepidae</taxon>
        <taxon>Ranatrinae</taxon>
        <taxon>Ranatra</taxon>
    </lineage>
</organism>
<comment type="caution">
    <text evidence="7">The sequence shown here is derived from an EMBL/GenBank/DDBJ whole genome shotgun (WGS) entry which is preliminary data.</text>
</comment>
<dbReference type="InterPro" id="IPR018484">
    <property type="entry name" value="FGGY_N"/>
</dbReference>
<evidence type="ECO:0000313" key="8">
    <source>
        <dbReference type="Proteomes" id="UP001558652"/>
    </source>
</evidence>
<feature type="domain" description="Carbohydrate kinase FGGY N-terminal" evidence="5">
    <location>
        <begin position="9"/>
        <end position="268"/>
    </location>
</feature>
<dbReference type="FunFam" id="3.30.420.40:FF:000101">
    <property type="entry name" value="FGGY carbohydrate kinase domain-containing protein"/>
    <property type="match status" value="1"/>
</dbReference>
<evidence type="ECO:0000256" key="3">
    <source>
        <dbReference type="ARBA" id="ARBA00022777"/>
    </source>
</evidence>
<dbReference type="Pfam" id="PF02782">
    <property type="entry name" value="FGGY_C"/>
    <property type="match status" value="1"/>
</dbReference>
<dbReference type="Gene3D" id="3.30.420.40">
    <property type="match status" value="1"/>
</dbReference>
<proteinExistence type="inferred from homology"/>
<evidence type="ECO:0000256" key="2">
    <source>
        <dbReference type="ARBA" id="ARBA00022679"/>
    </source>
</evidence>
<keyword evidence="8" id="KW-1185">Reference proteome</keyword>
<dbReference type="PIRSF" id="PIRSF000538">
    <property type="entry name" value="GlpK"/>
    <property type="match status" value="1"/>
</dbReference>
<dbReference type="InterPro" id="IPR043129">
    <property type="entry name" value="ATPase_NBD"/>
</dbReference>
<reference evidence="7 8" key="1">
    <citation type="submission" date="2024-07" db="EMBL/GenBank/DDBJ databases">
        <title>Chromosome-level genome assembly of the water stick insect Ranatra chinensis (Heteroptera: Nepidae).</title>
        <authorList>
            <person name="Liu X."/>
        </authorList>
    </citation>
    <scope>NUCLEOTIDE SEQUENCE [LARGE SCALE GENOMIC DNA]</scope>
    <source>
        <strain evidence="7">Cailab_2021Rc</strain>
        <tissue evidence="7">Muscle</tissue>
    </source>
</reference>
<dbReference type="Proteomes" id="UP001558652">
    <property type="component" value="Unassembled WGS sequence"/>
</dbReference>
<dbReference type="SUPFAM" id="SSF53067">
    <property type="entry name" value="Actin-like ATPase domain"/>
    <property type="match status" value="2"/>
</dbReference>